<comment type="caution">
    <text evidence="1">The sequence shown here is derived from an EMBL/GenBank/DDBJ whole genome shotgun (WGS) entry which is preliminary data.</text>
</comment>
<accession>A0AAV5EH15</accession>
<reference evidence="1" key="2">
    <citation type="submission" date="2021-12" db="EMBL/GenBank/DDBJ databases">
        <title>Resequencing data analysis of finger millet.</title>
        <authorList>
            <person name="Hatakeyama M."/>
            <person name="Aluri S."/>
            <person name="Balachadran M.T."/>
            <person name="Sivarajan S.R."/>
            <person name="Poveda L."/>
            <person name="Shimizu-Inatsugi R."/>
            <person name="Schlapbach R."/>
            <person name="Sreeman S.M."/>
            <person name="Shimizu K.K."/>
        </authorList>
    </citation>
    <scope>NUCLEOTIDE SEQUENCE</scope>
</reference>
<gene>
    <name evidence="1" type="primary">gb10236</name>
    <name evidence="1" type="ORF">PR202_gb10236</name>
</gene>
<dbReference type="EMBL" id="BQKI01000076">
    <property type="protein sequence ID" value="GJN22648.1"/>
    <property type="molecule type" value="Genomic_DNA"/>
</dbReference>
<reference evidence="1" key="1">
    <citation type="journal article" date="2018" name="DNA Res.">
        <title>Multiple hybrid de novo genome assembly of finger millet, an orphan allotetraploid crop.</title>
        <authorList>
            <person name="Hatakeyama M."/>
            <person name="Aluri S."/>
            <person name="Balachadran M.T."/>
            <person name="Sivarajan S.R."/>
            <person name="Patrignani A."/>
            <person name="Gruter S."/>
            <person name="Poveda L."/>
            <person name="Shimizu-Inatsugi R."/>
            <person name="Baeten J."/>
            <person name="Francoijs K.J."/>
            <person name="Nataraja K.N."/>
            <person name="Reddy Y.A.N."/>
            <person name="Phadnis S."/>
            <person name="Ravikumar R.L."/>
            <person name="Schlapbach R."/>
            <person name="Sreeman S.M."/>
            <person name="Shimizu K.K."/>
        </authorList>
    </citation>
    <scope>NUCLEOTIDE SEQUENCE</scope>
</reference>
<proteinExistence type="predicted"/>
<protein>
    <submittedName>
        <fullName evidence="1">Uncharacterized protein</fullName>
    </submittedName>
</protein>
<evidence type="ECO:0000313" key="1">
    <source>
        <dbReference type="EMBL" id="GJN22648.1"/>
    </source>
</evidence>
<sequence>MEAAKVEEIRRRLGFPRGASTPPRGSCEWWWLLLLRVFGHKGPEEPIPVDKPLDAEQLKRLRQERIKAREPGHFQRLARDRRLVMECLCHYNSTHPNMEYEPAPGEVIRYYGRTKTHFIIPGPDNMEHLKRIAEEMQKQVAAKEEKDDEVPDLVLERLLKK</sequence>
<dbReference type="AlphaFoldDB" id="A0AAV5EH15"/>
<evidence type="ECO:0000313" key="2">
    <source>
        <dbReference type="Proteomes" id="UP001054889"/>
    </source>
</evidence>
<organism evidence="1 2">
    <name type="scientific">Eleusine coracana subsp. coracana</name>
    <dbReference type="NCBI Taxonomy" id="191504"/>
    <lineage>
        <taxon>Eukaryota</taxon>
        <taxon>Viridiplantae</taxon>
        <taxon>Streptophyta</taxon>
        <taxon>Embryophyta</taxon>
        <taxon>Tracheophyta</taxon>
        <taxon>Spermatophyta</taxon>
        <taxon>Magnoliopsida</taxon>
        <taxon>Liliopsida</taxon>
        <taxon>Poales</taxon>
        <taxon>Poaceae</taxon>
        <taxon>PACMAD clade</taxon>
        <taxon>Chloridoideae</taxon>
        <taxon>Cynodonteae</taxon>
        <taxon>Eleusininae</taxon>
        <taxon>Eleusine</taxon>
    </lineage>
</organism>
<dbReference type="Proteomes" id="UP001054889">
    <property type="component" value="Unassembled WGS sequence"/>
</dbReference>
<name>A0AAV5EH15_ELECO</name>
<keyword evidence="2" id="KW-1185">Reference proteome</keyword>